<reference evidence="1" key="1">
    <citation type="submission" date="2021-05" db="EMBL/GenBank/DDBJ databases">
        <authorList>
            <person name="Arsene-Ploetze F."/>
        </authorList>
    </citation>
    <scope>NUCLEOTIDE SEQUENCE</scope>
    <source>
        <strain evidence="1">DSM 42138</strain>
    </source>
</reference>
<proteinExistence type="predicted"/>
<name>A0A9W4E5Y0_9ACTN</name>
<organism evidence="1 2">
    <name type="scientific">Actinacidiphila cocklensis</name>
    <dbReference type="NCBI Taxonomy" id="887465"/>
    <lineage>
        <taxon>Bacteria</taxon>
        <taxon>Bacillati</taxon>
        <taxon>Actinomycetota</taxon>
        <taxon>Actinomycetes</taxon>
        <taxon>Kitasatosporales</taxon>
        <taxon>Streptomycetaceae</taxon>
        <taxon>Actinacidiphila</taxon>
    </lineage>
</organism>
<keyword evidence="2" id="KW-1185">Reference proteome</keyword>
<accession>A0A9W4E5Y0</accession>
<evidence type="ECO:0000313" key="2">
    <source>
        <dbReference type="Proteomes" id="UP001152519"/>
    </source>
</evidence>
<gene>
    <name evidence="1" type="ORF">SCOCK_210001</name>
</gene>
<sequence length="48" mass="5524">MPAHRLRISPRAVKRPLSRYAYKSLKIDRRTYKATLTIAILTTTPISP</sequence>
<dbReference type="EMBL" id="CAJSLV010000050">
    <property type="protein sequence ID" value="CAG6393561.1"/>
    <property type="molecule type" value="Genomic_DNA"/>
</dbReference>
<comment type="caution">
    <text evidence="1">The sequence shown here is derived from an EMBL/GenBank/DDBJ whole genome shotgun (WGS) entry which is preliminary data.</text>
</comment>
<protein>
    <submittedName>
        <fullName evidence="1">Uncharacterized protein</fullName>
    </submittedName>
</protein>
<evidence type="ECO:0000313" key="1">
    <source>
        <dbReference type="EMBL" id="CAG6393561.1"/>
    </source>
</evidence>
<dbReference type="AlphaFoldDB" id="A0A9W4E5Y0"/>
<dbReference type="Proteomes" id="UP001152519">
    <property type="component" value="Unassembled WGS sequence"/>
</dbReference>